<dbReference type="PANTHER" id="PTHR33527">
    <property type="entry name" value="OS07G0274300 PROTEIN"/>
    <property type="match status" value="1"/>
</dbReference>
<gene>
    <name evidence="2" type="ORF">DH2020_014679</name>
</gene>
<name>A0ABR0X0M1_REHGL</name>
<organism evidence="2 3">
    <name type="scientific">Rehmannia glutinosa</name>
    <name type="common">Chinese foxglove</name>
    <dbReference type="NCBI Taxonomy" id="99300"/>
    <lineage>
        <taxon>Eukaryota</taxon>
        <taxon>Viridiplantae</taxon>
        <taxon>Streptophyta</taxon>
        <taxon>Embryophyta</taxon>
        <taxon>Tracheophyta</taxon>
        <taxon>Spermatophyta</taxon>
        <taxon>Magnoliopsida</taxon>
        <taxon>eudicotyledons</taxon>
        <taxon>Gunneridae</taxon>
        <taxon>Pentapetalae</taxon>
        <taxon>asterids</taxon>
        <taxon>lamiids</taxon>
        <taxon>Lamiales</taxon>
        <taxon>Orobanchaceae</taxon>
        <taxon>Rehmannieae</taxon>
        <taxon>Rehmannia</taxon>
    </lineage>
</organism>
<comment type="caution">
    <text evidence="2">The sequence shown here is derived from an EMBL/GenBank/DDBJ whole genome shotgun (WGS) entry which is preliminary data.</text>
</comment>
<dbReference type="EMBL" id="JABTTQ020000007">
    <property type="protein sequence ID" value="KAK6152044.1"/>
    <property type="molecule type" value="Genomic_DNA"/>
</dbReference>
<feature type="compositionally biased region" description="Basic and acidic residues" evidence="1">
    <location>
        <begin position="275"/>
        <end position="287"/>
    </location>
</feature>
<feature type="region of interest" description="Disordered" evidence="1">
    <location>
        <begin position="275"/>
        <end position="296"/>
    </location>
</feature>
<sequence length="296" mass="33534">MAAEHRKTFLKKYMEGCGMKLLGHDHVISVDVRHKTLVPIFCHSYSWQDCLATSSIKVMLSVSSKIQKTRSEQYAHLPPVLMDGMVDEVTLDEFKIFYGLDRELYTILVRDLCRNPSESLQIMGFWLWLERGGFCNLISKILSLRQFLINKISDEALTCLKLVNNQFPVSSGAPGFPLTQRLINSEISPQYFHENRRTIFHDLQNLVSDVYIPALSDIMEQARHGGFVKNPTRTQIPLPVQTRAPSIDELLAQSFSSLSVEGDASRSLDRVARANETMPKARSDHVPDILQGLPSD</sequence>
<evidence type="ECO:0000313" key="2">
    <source>
        <dbReference type="EMBL" id="KAK6152044.1"/>
    </source>
</evidence>
<protein>
    <submittedName>
        <fullName evidence="2">Uncharacterized protein</fullName>
    </submittedName>
</protein>
<evidence type="ECO:0000256" key="1">
    <source>
        <dbReference type="SAM" id="MobiDB-lite"/>
    </source>
</evidence>
<proteinExistence type="predicted"/>
<dbReference type="PANTHER" id="PTHR33527:SF14">
    <property type="entry name" value="OS07G0274300 PROTEIN"/>
    <property type="match status" value="1"/>
</dbReference>
<accession>A0ABR0X0M1</accession>
<keyword evidence="3" id="KW-1185">Reference proteome</keyword>
<evidence type="ECO:0000313" key="3">
    <source>
        <dbReference type="Proteomes" id="UP001318860"/>
    </source>
</evidence>
<dbReference type="Proteomes" id="UP001318860">
    <property type="component" value="Unassembled WGS sequence"/>
</dbReference>
<reference evidence="2 3" key="1">
    <citation type="journal article" date="2021" name="Comput. Struct. Biotechnol. J.">
        <title>De novo genome assembly of the potent medicinal plant Rehmannia glutinosa using nanopore technology.</title>
        <authorList>
            <person name="Ma L."/>
            <person name="Dong C."/>
            <person name="Song C."/>
            <person name="Wang X."/>
            <person name="Zheng X."/>
            <person name="Niu Y."/>
            <person name="Chen S."/>
            <person name="Feng W."/>
        </authorList>
    </citation>
    <scope>NUCLEOTIDE SEQUENCE [LARGE SCALE GENOMIC DNA]</scope>
    <source>
        <strain evidence="2">DH-2019</strain>
    </source>
</reference>